<evidence type="ECO:0000259" key="2">
    <source>
        <dbReference type="Pfam" id="PF20478"/>
    </source>
</evidence>
<evidence type="ECO:0000256" key="1">
    <source>
        <dbReference type="SAM" id="MobiDB-lite"/>
    </source>
</evidence>
<feature type="domain" description="P2X purinoreceptor 7 intracellular" evidence="2">
    <location>
        <begin position="39"/>
        <end position="136"/>
    </location>
</feature>
<dbReference type="PANTHER" id="PTHR36981">
    <property type="entry name" value="ZGC:195170"/>
    <property type="match status" value="1"/>
</dbReference>
<evidence type="ECO:0000313" key="4">
    <source>
        <dbReference type="Proteomes" id="UP000694892"/>
    </source>
</evidence>
<name>A0A974CWX3_XENLA</name>
<protein>
    <recommendedName>
        <fullName evidence="2">P2X purinoreceptor 7 intracellular domain-containing protein</fullName>
    </recommendedName>
</protein>
<dbReference type="AlphaFoldDB" id="A0A974CWX3"/>
<dbReference type="InterPro" id="IPR046815">
    <property type="entry name" value="P2RX7_C"/>
</dbReference>
<reference evidence="4" key="1">
    <citation type="journal article" date="2016" name="Nature">
        <title>Genome evolution in the allotetraploid frog Xenopus laevis.</title>
        <authorList>
            <person name="Session A.M."/>
            <person name="Uno Y."/>
            <person name="Kwon T."/>
            <person name="Chapman J.A."/>
            <person name="Toyoda A."/>
            <person name="Takahashi S."/>
            <person name="Fukui A."/>
            <person name="Hikosaka A."/>
            <person name="Suzuki A."/>
            <person name="Kondo M."/>
            <person name="van Heeringen S.J."/>
            <person name="Quigley I."/>
            <person name="Heinz S."/>
            <person name="Ogino H."/>
            <person name="Ochi H."/>
            <person name="Hellsten U."/>
            <person name="Lyons J.B."/>
            <person name="Simakov O."/>
            <person name="Putnam N."/>
            <person name="Stites J."/>
            <person name="Kuroki Y."/>
            <person name="Tanaka T."/>
            <person name="Michiue T."/>
            <person name="Watanabe M."/>
            <person name="Bogdanovic O."/>
            <person name="Lister R."/>
            <person name="Georgiou G."/>
            <person name="Paranjpe S.S."/>
            <person name="van Kruijsbergen I."/>
            <person name="Shu S."/>
            <person name="Carlson J."/>
            <person name="Kinoshita T."/>
            <person name="Ohta Y."/>
            <person name="Mawaribuchi S."/>
            <person name="Jenkins J."/>
            <person name="Grimwood J."/>
            <person name="Schmutz J."/>
            <person name="Mitros T."/>
            <person name="Mozaffari S.V."/>
            <person name="Suzuki Y."/>
            <person name="Haramoto Y."/>
            <person name="Yamamoto T.S."/>
            <person name="Takagi C."/>
            <person name="Heald R."/>
            <person name="Miller K."/>
            <person name="Haudenschild C."/>
            <person name="Kitzman J."/>
            <person name="Nakayama T."/>
            <person name="Izutsu Y."/>
            <person name="Robert J."/>
            <person name="Fortriede J."/>
            <person name="Burns K."/>
            <person name="Lotay V."/>
            <person name="Karimi K."/>
            <person name="Yasuoka Y."/>
            <person name="Dichmann D.S."/>
            <person name="Flajnik M.F."/>
            <person name="Houston D.W."/>
            <person name="Shendure J."/>
            <person name="DuPasquier L."/>
            <person name="Vize P.D."/>
            <person name="Zorn A.M."/>
            <person name="Ito M."/>
            <person name="Marcotte E.M."/>
            <person name="Wallingford J.B."/>
            <person name="Ito Y."/>
            <person name="Asashima M."/>
            <person name="Ueno N."/>
            <person name="Matsuda Y."/>
            <person name="Veenstra G.J."/>
            <person name="Fujiyama A."/>
            <person name="Harland R.M."/>
            <person name="Taira M."/>
            <person name="Rokhsar D.S."/>
        </authorList>
    </citation>
    <scope>NUCLEOTIDE SEQUENCE [LARGE SCALE GENOMIC DNA]</scope>
    <source>
        <strain evidence="4">J</strain>
    </source>
</reference>
<feature type="region of interest" description="Disordered" evidence="1">
    <location>
        <begin position="1"/>
        <end position="41"/>
    </location>
</feature>
<accession>A0A974CWX3</accession>
<dbReference type="Pfam" id="PF20478">
    <property type="entry name" value="P2RX7_C"/>
    <property type="match status" value="1"/>
</dbReference>
<sequence length="164" mass="18875">MRSRPEVRNVRDCFPYNPPLSKKQNTGSIPETDDPNNEESMGKIENKEYLGNCNWCHCRNCTPMDAIMESMCFHDEPAICAMIPTEDGLAIVISLRMSSLLKSVLIGPYKVTNFNVKKQPKEDTATYRSFSVWIYGYLGTGLRLKLFRCVQLMLFEMHTETLDY</sequence>
<evidence type="ECO:0000313" key="3">
    <source>
        <dbReference type="EMBL" id="OCT81504.1"/>
    </source>
</evidence>
<proteinExistence type="predicted"/>
<feature type="compositionally biased region" description="Basic and acidic residues" evidence="1">
    <location>
        <begin position="1"/>
        <end position="11"/>
    </location>
</feature>
<gene>
    <name evidence="3" type="ORF">XELAEV_18028325mg</name>
</gene>
<dbReference type="Proteomes" id="UP000694892">
    <property type="component" value="Chromosome 5L"/>
</dbReference>
<organism evidence="3 4">
    <name type="scientific">Xenopus laevis</name>
    <name type="common">African clawed frog</name>
    <dbReference type="NCBI Taxonomy" id="8355"/>
    <lineage>
        <taxon>Eukaryota</taxon>
        <taxon>Metazoa</taxon>
        <taxon>Chordata</taxon>
        <taxon>Craniata</taxon>
        <taxon>Vertebrata</taxon>
        <taxon>Euteleostomi</taxon>
        <taxon>Amphibia</taxon>
        <taxon>Batrachia</taxon>
        <taxon>Anura</taxon>
        <taxon>Pipoidea</taxon>
        <taxon>Pipidae</taxon>
        <taxon>Xenopodinae</taxon>
        <taxon>Xenopus</taxon>
        <taxon>Xenopus</taxon>
    </lineage>
</organism>
<dbReference type="PANTHER" id="PTHR36981:SF13">
    <property type="entry name" value="P2X PURINOCEPTOR 7-LIKE ISOFORM X1"/>
    <property type="match status" value="1"/>
</dbReference>
<dbReference type="EMBL" id="CM004474">
    <property type="protein sequence ID" value="OCT81504.1"/>
    <property type="molecule type" value="Genomic_DNA"/>
</dbReference>